<dbReference type="Proteomes" id="UP000321548">
    <property type="component" value="Unassembled WGS sequence"/>
</dbReference>
<evidence type="ECO:0000313" key="1">
    <source>
        <dbReference type="EMBL" id="TXL62458.1"/>
    </source>
</evidence>
<organism evidence="1 2">
    <name type="scientific">Zeimonas arvi</name>
    <dbReference type="NCBI Taxonomy" id="2498847"/>
    <lineage>
        <taxon>Bacteria</taxon>
        <taxon>Pseudomonadati</taxon>
        <taxon>Pseudomonadota</taxon>
        <taxon>Betaproteobacteria</taxon>
        <taxon>Burkholderiales</taxon>
        <taxon>Burkholderiaceae</taxon>
        <taxon>Zeimonas</taxon>
    </lineage>
</organism>
<dbReference type="AlphaFoldDB" id="A0A5C8NMP3"/>
<reference evidence="1 2" key="1">
    <citation type="submission" date="2019-06" db="EMBL/GenBank/DDBJ databases">
        <title>Quisquiliibacterium sp. nov., isolated from a maize field.</title>
        <authorList>
            <person name="Lin S.-Y."/>
            <person name="Tsai C.-F."/>
            <person name="Young C.-C."/>
        </authorList>
    </citation>
    <scope>NUCLEOTIDE SEQUENCE [LARGE SCALE GENOMIC DNA]</scope>
    <source>
        <strain evidence="1 2">CC-CFT501</strain>
    </source>
</reference>
<gene>
    <name evidence="1" type="ORF">FHP08_18010</name>
</gene>
<name>A0A5C8NMP3_9BURK</name>
<accession>A0A5C8NMP3</accession>
<dbReference type="EMBL" id="VDUY01000010">
    <property type="protein sequence ID" value="TXL62458.1"/>
    <property type="molecule type" value="Genomic_DNA"/>
</dbReference>
<dbReference type="RefSeq" id="WP_147705898.1">
    <property type="nucleotide sequence ID" value="NZ_VDUY01000010.1"/>
</dbReference>
<protein>
    <submittedName>
        <fullName evidence="1">Uncharacterized protein</fullName>
    </submittedName>
</protein>
<sequence>MNPATGAPWALSEAARAEILRVLRRDKDAGNWHLPAVVALIDKAAAEYRRLIGDQFPDRGRRTLEAEAQRRPDGFAAAALAFDERATASRGRGRPTMTRERWALVHAIRRALPGMMGRKGRHGALALSPKSTFVQILGVALHEIDPEIHKDAYKFARRVLGEPPPPVTRLEPAVMADLLRGREFFAQK</sequence>
<comment type="caution">
    <text evidence="1">The sequence shown here is derived from an EMBL/GenBank/DDBJ whole genome shotgun (WGS) entry which is preliminary data.</text>
</comment>
<evidence type="ECO:0000313" key="2">
    <source>
        <dbReference type="Proteomes" id="UP000321548"/>
    </source>
</evidence>
<proteinExistence type="predicted"/>
<keyword evidence="2" id="KW-1185">Reference proteome</keyword>